<dbReference type="AlphaFoldDB" id="A0A3B0ZHS3"/>
<reference evidence="2" key="1">
    <citation type="submission" date="2018-06" db="EMBL/GenBank/DDBJ databases">
        <authorList>
            <person name="Zhirakovskaya E."/>
        </authorList>
    </citation>
    <scope>NUCLEOTIDE SEQUENCE</scope>
</reference>
<name>A0A3B0ZHS3_9ZZZZ</name>
<dbReference type="InterPro" id="IPR010727">
    <property type="entry name" value="DUF1302"/>
</dbReference>
<feature type="compositionally biased region" description="Pro residues" evidence="1">
    <location>
        <begin position="1"/>
        <end position="12"/>
    </location>
</feature>
<gene>
    <name evidence="2" type="ORF">MNBD_GAMMA16-1319</name>
</gene>
<evidence type="ECO:0000313" key="2">
    <source>
        <dbReference type="EMBL" id="VAW86867.1"/>
    </source>
</evidence>
<evidence type="ECO:0000256" key="1">
    <source>
        <dbReference type="SAM" id="MobiDB-lite"/>
    </source>
</evidence>
<sequence length="536" mass="61216">TEPGAQPPPSVPLPSKTEPGAQPPPSVPLPSKTEPGAQPPPSDIAEDEVTRNIVIEGLGIEGLFIDDGPRDGLGEKERKPSIWAGLEWSGYYRNETAYRYREPRSVTKMRSTLYLDARYPITDNVGLFAAGWAYYDLAYDLFNYNTIAARSERNDEEPLVFVERLDEEKDSNVIDLRELYADFLLEGLDLRIGKQFIVWGVLEGVRIVDEINPIDFRELINLDLLDYRIPLWSVKLDYFREDTSYQLVWIPDLRFHKPAPRGSEWELLQNICIGQAAEILCADSSPESWTLRDSELGVKMDTYLWDTELSFSYFYTWDDFPVVFRSIRVDDNNIPPAFYPTYTRIHMFGTTAVKQLGRYILKGEASFVTGKYFGTKNTTDRDGNGYLDDDGELLRKHIRWGLGVEFNILGMDVASGIAQWIILDYEDEIMQDRFDTSVNLFVRKELPEQAAVFQMLAIYLVSLKEILLKPEITFQFSDNLQMGVGLDLFYGLKSDLGGSQAVRAGASVFDPNAARAQFIGNFNNNDRIYFDFKYSF</sequence>
<accession>A0A3B0ZHS3</accession>
<proteinExistence type="predicted"/>
<dbReference type="Pfam" id="PF06980">
    <property type="entry name" value="DUF1302"/>
    <property type="match status" value="1"/>
</dbReference>
<dbReference type="EMBL" id="UOFO01000104">
    <property type="protein sequence ID" value="VAW86867.1"/>
    <property type="molecule type" value="Genomic_DNA"/>
</dbReference>
<feature type="non-terminal residue" evidence="2">
    <location>
        <position position="1"/>
    </location>
</feature>
<feature type="region of interest" description="Disordered" evidence="1">
    <location>
        <begin position="1"/>
        <end position="46"/>
    </location>
</feature>
<protein>
    <submittedName>
        <fullName evidence="2">Uncharacterized protein</fullName>
    </submittedName>
</protein>
<organism evidence="2">
    <name type="scientific">hydrothermal vent metagenome</name>
    <dbReference type="NCBI Taxonomy" id="652676"/>
    <lineage>
        <taxon>unclassified sequences</taxon>
        <taxon>metagenomes</taxon>
        <taxon>ecological metagenomes</taxon>
    </lineage>
</organism>